<dbReference type="SUPFAM" id="SSF81296">
    <property type="entry name" value="E set domains"/>
    <property type="match status" value="1"/>
</dbReference>
<dbReference type="InterPro" id="IPR037293">
    <property type="entry name" value="Gal_Oxidase_central_sf"/>
</dbReference>
<dbReference type="PROSITE" id="PS50022">
    <property type="entry name" value="FA58C_3"/>
    <property type="match status" value="1"/>
</dbReference>
<dbReference type="PANTHER" id="PTHR32208">
    <property type="entry name" value="SECRETED PROTEIN-RELATED"/>
    <property type="match status" value="1"/>
</dbReference>
<dbReference type="PANTHER" id="PTHR32208:SF68">
    <property type="entry name" value="GALACTOSE OXIDASE"/>
    <property type="match status" value="1"/>
</dbReference>
<evidence type="ECO:0000313" key="6">
    <source>
        <dbReference type="RefSeq" id="XP_033535787.1"/>
    </source>
</evidence>
<name>A0A6G1G8A1_9PEZI</name>
<accession>A0A6G1G8A1</accession>
<dbReference type="Gene3D" id="2.60.120.260">
    <property type="entry name" value="Galactose-binding domain-like"/>
    <property type="match status" value="1"/>
</dbReference>
<dbReference type="Gene3D" id="2.60.40.10">
    <property type="entry name" value="Immunoglobulins"/>
    <property type="match status" value="1"/>
</dbReference>
<dbReference type="Gene3D" id="2.130.10.80">
    <property type="entry name" value="Galactose oxidase/kelch, beta-propeller"/>
    <property type="match status" value="1"/>
</dbReference>
<keyword evidence="5" id="KW-1185">Reference proteome</keyword>
<dbReference type="EMBL" id="ML975153">
    <property type="protein sequence ID" value="KAF1814156.1"/>
    <property type="molecule type" value="Genomic_DNA"/>
</dbReference>
<feature type="domain" description="F5/8 type C" evidence="3">
    <location>
        <begin position="19"/>
        <end position="175"/>
    </location>
</feature>
<dbReference type="SUPFAM" id="SSF50965">
    <property type="entry name" value="Galactose oxidase, central domain"/>
    <property type="match status" value="1"/>
</dbReference>
<evidence type="ECO:0000256" key="2">
    <source>
        <dbReference type="SAM" id="SignalP"/>
    </source>
</evidence>
<dbReference type="Pfam" id="PF00754">
    <property type="entry name" value="F5_F8_type_C"/>
    <property type="match status" value="1"/>
</dbReference>
<dbReference type="InterPro" id="IPR014756">
    <property type="entry name" value="Ig_E-set"/>
</dbReference>
<dbReference type="RefSeq" id="XP_033535787.1">
    <property type="nucleotide sequence ID" value="XM_033676180.1"/>
</dbReference>
<dbReference type="Pfam" id="PF09118">
    <property type="entry name" value="GO-like_E_set"/>
    <property type="match status" value="1"/>
</dbReference>
<dbReference type="GeneID" id="54416750"/>
<dbReference type="SUPFAM" id="SSF49785">
    <property type="entry name" value="Galactose-binding domain-like"/>
    <property type="match status" value="1"/>
</dbReference>
<dbReference type="AlphaFoldDB" id="A0A6G1G8A1"/>
<dbReference type="OrthoDB" id="2019572at2759"/>
<protein>
    <submittedName>
        <fullName evidence="4 6">Galactose oxidase</fullName>
    </submittedName>
</protein>
<dbReference type="CDD" id="cd02851">
    <property type="entry name" value="E_set_GO_C"/>
    <property type="match status" value="1"/>
</dbReference>
<gene>
    <name evidence="4 6" type="ORF">P152DRAFT_393136</name>
</gene>
<dbReference type="InterPro" id="IPR013783">
    <property type="entry name" value="Ig-like_fold"/>
</dbReference>
<organism evidence="4">
    <name type="scientific">Eremomyces bilateralis CBS 781.70</name>
    <dbReference type="NCBI Taxonomy" id="1392243"/>
    <lineage>
        <taxon>Eukaryota</taxon>
        <taxon>Fungi</taxon>
        <taxon>Dikarya</taxon>
        <taxon>Ascomycota</taxon>
        <taxon>Pezizomycotina</taxon>
        <taxon>Dothideomycetes</taxon>
        <taxon>Dothideomycetes incertae sedis</taxon>
        <taxon>Eremomycetales</taxon>
        <taxon>Eremomycetaceae</taxon>
        <taxon>Eremomyces</taxon>
    </lineage>
</organism>
<evidence type="ECO:0000313" key="5">
    <source>
        <dbReference type="Proteomes" id="UP000504638"/>
    </source>
</evidence>
<feature type="signal peptide" evidence="2">
    <location>
        <begin position="1"/>
        <end position="25"/>
    </location>
</feature>
<feature type="chain" id="PRO_5044631908" evidence="2">
    <location>
        <begin position="26"/>
        <end position="659"/>
    </location>
</feature>
<dbReference type="InterPro" id="IPR009880">
    <property type="entry name" value="Glyoxal_oxidase_N"/>
</dbReference>
<dbReference type="InterPro" id="IPR006652">
    <property type="entry name" value="Kelch_1"/>
</dbReference>
<proteinExistence type="predicted"/>
<dbReference type="Pfam" id="PF07250">
    <property type="entry name" value="Glyoxal_oxid_N"/>
    <property type="match status" value="1"/>
</dbReference>
<evidence type="ECO:0000256" key="1">
    <source>
        <dbReference type="ARBA" id="ARBA00022729"/>
    </source>
</evidence>
<reference evidence="6" key="3">
    <citation type="submission" date="2025-04" db="UniProtKB">
        <authorList>
            <consortium name="RefSeq"/>
        </authorList>
    </citation>
    <scope>IDENTIFICATION</scope>
    <source>
        <strain evidence="6">CBS 781.70</strain>
    </source>
</reference>
<sequence length="659" mass="70151">MLRDAATLLALALCILTYRTTLVAAISTTSVAPISNERAGWVITTDSAMPGNEATLVLDNNEGTFWHSAWFPDAPLPHWLNIDMGTQYLISGFSYTPRQDEETNGNIGMHSIEYSVDGNNWATAAQGTWANDNTAKLVNFQETLCRYVRLTATSEAGNRGPWSSAADIAISYDASYIAPAPQTRGQWGLTVNFPLVPVAVGLVYDTGEVLAWSSWNPSGFGGSPGGQTVTATYNPSTSLVSKALITDTHHDMFCPGISLDFNGRMIITGGNDAPRTSIYNPPGHGWISGPDMQIARGYQSSATLSNGWVFTIGGSWSGGIFQKNGEYYDPSANTWNMLNDADVTPMLTNDAGGLYRSDNHAWLFGWKNQAVFHAGPSTAMNWYTTTGSGGVTGAGNRLDSGDAMCGMAVMYDAVAGKILTMGGSRDYENAPAVSNTYVVTIDNVGTQAQTERVADMNSKRIFANAVGLPNGQVFVVGGQDYGSVFNDDSSIMYPELYTPSSQTWTVMAPMAVPRNYHSVAILMPDASVMVGGGGLCDGCSMNHYDGQLFNPPYLFTSSGAKATRPVIDSISADNVALGGSLTVTMNSAVTTFSIVRLGSATHTVNTDQRRIPLTPSSDGGNTYSITIPSDSGVALPGYWMLFAMDAAGVPSISKTIKIF</sequence>
<evidence type="ECO:0000313" key="4">
    <source>
        <dbReference type="EMBL" id="KAF1814156.1"/>
    </source>
</evidence>
<reference evidence="6" key="2">
    <citation type="submission" date="2020-04" db="EMBL/GenBank/DDBJ databases">
        <authorList>
            <consortium name="NCBI Genome Project"/>
        </authorList>
    </citation>
    <scope>NUCLEOTIDE SEQUENCE</scope>
    <source>
        <strain evidence="6">CBS 781.70</strain>
    </source>
</reference>
<dbReference type="InterPro" id="IPR015202">
    <property type="entry name" value="GO-like_E_set"/>
</dbReference>
<evidence type="ECO:0000259" key="3">
    <source>
        <dbReference type="PROSITE" id="PS50022"/>
    </source>
</evidence>
<dbReference type="InterPro" id="IPR008979">
    <property type="entry name" value="Galactose-bd-like_sf"/>
</dbReference>
<dbReference type="InterPro" id="IPR011043">
    <property type="entry name" value="Gal_Oxase/kelch_b-propeller"/>
</dbReference>
<reference evidence="4 6" key="1">
    <citation type="submission" date="2020-01" db="EMBL/GenBank/DDBJ databases">
        <authorList>
            <consortium name="DOE Joint Genome Institute"/>
            <person name="Haridas S."/>
            <person name="Albert R."/>
            <person name="Binder M."/>
            <person name="Bloem J."/>
            <person name="Labutti K."/>
            <person name="Salamov A."/>
            <person name="Andreopoulos B."/>
            <person name="Baker S.E."/>
            <person name="Barry K."/>
            <person name="Bills G."/>
            <person name="Bluhm B.H."/>
            <person name="Cannon C."/>
            <person name="Castanera R."/>
            <person name="Culley D.E."/>
            <person name="Daum C."/>
            <person name="Ezra D."/>
            <person name="Gonzalez J.B."/>
            <person name="Henrissat B."/>
            <person name="Kuo A."/>
            <person name="Liang C."/>
            <person name="Lipzen A."/>
            <person name="Lutzoni F."/>
            <person name="Magnuson J."/>
            <person name="Mondo S."/>
            <person name="Nolan M."/>
            <person name="Ohm R."/>
            <person name="Pangilinan J."/>
            <person name="Park H.-J."/>
            <person name="Ramirez L."/>
            <person name="Alfaro M."/>
            <person name="Sun H."/>
            <person name="Tritt A."/>
            <person name="Yoshinaga Y."/>
            <person name="Zwiers L.-H."/>
            <person name="Turgeon B.G."/>
            <person name="Goodwin S.B."/>
            <person name="Spatafora J.W."/>
            <person name="Crous P.W."/>
            <person name="Grigoriev I.V."/>
        </authorList>
    </citation>
    <scope>NUCLEOTIDE SEQUENCE</scope>
    <source>
        <strain evidence="4 6">CBS 781.70</strain>
    </source>
</reference>
<keyword evidence="1 2" id="KW-0732">Signal</keyword>
<dbReference type="InterPro" id="IPR000421">
    <property type="entry name" value="FA58C"/>
</dbReference>
<dbReference type="SMART" id="SM00612">
    <property type="entry name" value="Kelch"/>
    <property type="match status" value="3"/>
</dbReference>
<dbReference type="Proteomes" id="UP000504638">
    <property type="component" value="Unplaced"/>
</dbReference>